<dbReference type="PANTHER" id="PTHR11616:SF289">
    <property type="entry name" value="TRANSPORTER"/>
    <property type="match status" value="1"/>
</dbReference>
<dbReference type="Proteomes" id="UP000078046">
    <property type="component" value="Unassembled WGS sequence"/>
</dbReference>
<dbReference type="InterPro" id="IPR037272">
    <property type="entry name" value="SNS_sf"/>
</dbReference>
<proteinExistence type="predicted"/>
<feature type="binding site" evidence="6">
    <location>
        <position position="131"/>
    </location>
    <ligand>
        <name>Na(+)</name>
        <dbReference type="ChEBI" id="CHEBI:29101"/>
        <label>1</label>
    </ligand>
</feature>
<name>A0A177AQ73_9BILA</name>
<feature type="transmembrane region" description="Helical" evidence="7">
    <location>
        <begin position="119"/>
        <end position="140"/>
    </location>
</feature>
<dbReference type="GO" id="GO:0042995">
    <property type="term" value="C:cell projection"/>
    <property type="evidence" value="ECO:0007669"/>
    <property type="project" value="TreeGrafter"/>
</dbReference>
<feature type="binding site" evidence="6">
    <location>
        <position position="135"/>
    </location>
    <ligand>
        <name>Na(+)</name>
        <dbReference type="ChEBI" id="CHEBI:29101"/>
        <label>1</label>
    </ligand>
</feature>
<dbReference type="AlphaFoldDB" id="A0A177AQ73"/>
<keyword evidence="4 7" id="KW-1133">Transmembrane helix</keyword>
<evidence type="ECO:0000256" key="1">
    <source>
        <dbReference type="ARBA" id="ARBA00004141"/>
    </source>
</evidence>
<evidence type="ECO:0000313" key="9">
    <source>
        <dbReference type="Proteomes" id="UP000078046"/>
    </source>
</evidence>
<dbReference type="PROSITE" id="PS50267">
    <property type="entry name" value="NA_NEUROTRAN_SYMP_3"/>
    <property type="match status" value="1"/>
</dbReference>
<dbReference type="InterPro" id="IPR000175">
    <property type="entry name" value="Na/ntran_symport"/>
</dbReference>
<gene>
    <name evidence="8" type="ORF">A3Q56_08142</name>
</gene>
<evidence type="ECO:0000256" key="5">
    <source>
        <dbReference type="ARBA" id="ARBA00023136"/>
    </source>
</evidence>
<evidence type="ECO:0000256" key="3">
    <source>
        <dbReference type="ARBA" id="ARBA00022692"/>
    </source>
</evidence>
<comment type="subcellular location">
    <subcellularLocation>
        <location evidence="1">Membrane</location>
        <topology evidence="1">Multi-pass membrane protein</topology>
    </subcellularLocation>
</comment>
<sequence length="312" mass="35514">MYVTATAPYILLIILLIRGLTMKGSTEGLYYYLSPNWNKLFNTEVWVDAGTQIFFSYSISLGTLPAIGSYNSNNHNVLSVLGAMASDLNVDISEVVASGPGLTFIIYPRAILMLPYPNLWTIIFFIMMFFLGLDSQFVGVEGLITALKDSNLINMEGKRSMVVTAFVCTVLYLLGIPMITEVVYQVLQHFTSMCYIFFDSDNSFLQHLNFTRDEIIILHHGIEGVINQTGKRGRSPKICTLDSVIIFLYWLKHGHQFKLIAKIFGFTTNLIQKSIDRMLSPFYQHLSQKWWNHRKRPIAMEGNYPYLALAID</sequence>
<keyword evidence="3 7" id="KW-0812">Transmembrane</keyword>
<keyword evidence="9" id="KW-1185">Reference proteome</keyword>
<organism evidence="8 9">
    <name type="scientific">Intoshia linei</name>
    <dbReference type="NCBI Taxonomy" id="1819745"/>
    <lineage>
        <taxon>Eukaryota</taxon>
        <taxon>Metazoa</taxon>
        <taxon>Spiralia</taxon>
        <taxon>Lophotrochozoa</taxon>
        <taxon>Mesozoa</taxon>
        <taxon>Orthonectida</taxon>
        <taxon>Rhopaluridae</taxon>
        <taxon>Intoshia</taxon>
    </lineage>
</organism>
<dbReference type="GO" id="GO:0005886">
    <property type="term" value="C:plasma membrane"/>
    <property type="evidence" value="ECO:0007669"/>
    <property type="project" value="TreeGrafter"/>
</dbReference>
<dbReference type="Pfam" id="PF00209">
    <property type="entry name" value="SNF"/>
    <property type="match status" value="1"/>
</dbReference>
<dbReference type="GO" id="GO:0046872">
    <property type="term" value="F:metal ion binding"/>
    <property type="evidence" value="ECO:0007669"/>
    <property type="project" value="UniProtKB-KW"/>
</dbReference>
<comment type="caution">
    <text evidence="8">The sequence shown here is derived from an EMBL/GenBank/DDBJ whole genome shotgun (WGS) entry which is preliminary data.</text>
</comment>
<feature type="transmembrane region" description="Helical" evidence="7">
    <location>
        <begin position="161"/>
        <end position="184"/>
    </location>
</feature>
<dbReference type="EMBL" id="LWCA01002072">
    <property type="protein sequence ID" value="OAF64156.1"/>
    <property type="molecule type" value="Genomic_DNA"/>
</dbReference>
<evidence type="ECO:0000256" key="2">
    <source>
        <dbReference type="ARBA" id="ARBA00022448"/>
    </source>
</evidence>
<evidence type="ECO:0000313" key="8">
    <source>
        <dbReference type="EMBL" id="OAF64156.1"/>
    </source>
</evidence>
<dbReference type="PANTHER" id="PTHR11616">
    <property type="entry name" value="SODIUM/CHLORIDE DEPENDENT TRANSPORTER"/>
    <property type="match status" value="1"/>
</dbReference>
<dbReference type="OrthoDB" id="6581954at2759"/>
<feature type="binding site" evidence="6">
    <location>
        <position position="56"/>
    </location>
    <ligand>
        <name>Na(+)</name>
        <dbReference type="ChEBI" id="CHEBI:29101"/>
        <label>1</label>
    </ligand>
</feature>
<keyword evidence="6" id="KW-0915">Sodium</keyword>
<feature type="binding site" evidence="6">
    <location>
        <position position="134"/>
    </location>
    <ligand>
        <name>Na(+)</name>
        <dbReference type="ChEBI" id="CHEBI:29101"/>
        <label>1</label>
    </ligand>
</feature>
<reference evidence="8 9" key="1">
    <citation type="submission" date="2016-04" db="EMBL/GenBank/DDBJ databases">
        <title>The genome of Intoshia linei affirms orthonectids as highly simplified spiralians.</title>
        <authorList>
            <person name="Mikhailov K.V."/>
            <person name="Slusarev G.S."/>
            <person name="Nikitin M.A."/>
            <person name="Logacheva M.D."/>
            <person name="Penin A."/>
            <person name="Aleoshin V."/>
            <person name="Panchin Y.V."/>
        </authorList>
    </citation>
    <scope>NUCLEOTIDE SEQUENCE [LARGE SCALE GENOMIC DNA]</scope>
    <source>
        <strain evidence="8">Intl2013</strain>
        <tissue evidence="8">Whole animal</tissue>
    </source>
</reference>
<evidence type="ECO:0000256" key="7">
    <source>
        <dbReference type="SAM" id="Phobius"/>
    </source>
</evidence>
<accession>A0A177AQ73</accession>
<dbReference type="GO" id="GO:0005332">
    <property type="term" value="F:gamma-aminobutyric acid:sodium:chloride symporter activity"/>
    <property type="evidence" value="ECO:0007669"/>
    <property type="project" value="TreeGrafter"/>
</dbReference>
<keyword evidence="2" id="KW-0813">Transport</keyword>
<keyword evidence="5 7" id="KW-0472">Membrane</keyword>
<evidence type="ECO:0000256" key="4">
    <source>
        <dbReference type="ARBA" id="ARBA00022989"/>
    </source>
</evidence>
<dbReference type="SUPFAM" id="SSF161070">
    <property type="entry name" value="SNF-like"/>
    <property type="match status" value="1"/>
</dbReference>
<feature type="non-terminal residue" evidence="8">
    <location>
        <position position="312"/>
    </location>
</feature>
<protein>
    <submittedName>
        <fullName evidence="8">Uncharacterized protein</fullName>
    </submittedName>
</protein>
<keyword evidence="6" id="KW-0479">Metal-binding</keyword>
<evidence type="ECO:0000256" key="6">
    <source>
        <dbReference type="PIRSR" id="PIRSR600175-1"/>
    </source>
</evidence>